<sequence>MFRLLPAAVSTPAHRRILPAFAALATAVFTGLASFGATSHAADEVPLDTLFARAATPTSLRATLAAWGEERATTEPEASGEAWYWIGESYYRQSQPDSAILAWERAWARRRGGLEADALVEALFERKGADDLDRAHTVAAARVPLARASSEVDHANALGRLAWSLVQRSQADSAAKMFARAERRLLSPTNSMRWIWQLRIAHAELAHGNVRRSLDLATPVAARNLLKDFDALDLLADATPGGASRAAPLIRNEMRLLIEERAGLVAAMKGSEVWFPSADGEPLSGIVIAPEGRGRARAAVAFVGTNESFDAWDSLATALRHAGVALILVEPRGTGSSRTKQFPSPESWRGFEDQLERETGREARAALRALALATPVDTSRFLVLAAGEMVGCAIEAARADSRVLALMLTSPDPSPVARGRVLAELGAVRPPVFIEVVSTDLNLYFMNVADLFLHAANESASRSADSRHMGPGVMVFRNDPEAFPRFKRWLDETWKLPPRSATPRKRPR</sequence>
<evidence type="ECO:0000313" key="2">
    <source>
        <dbReference type="EMBL" id="NOT35393.1"/>
    </source>
</evidence>
<dbReference type="EMBL" id="JABFRW010000193">
    <property type="protein sequence ID" value="NOT35393.1"/>
    <property type="molecule type" value="Genomic_DNA"/>
</dbReference>
<name>A0A849SNL0_UNCEI</name>
<dbReference type="SUPFAM" id="SSF53474">
    <property type="entry name" value="alpha/beta-Hydrolases"/>
    <property type="match status" value="1"/>
</dbReference>
<dbReference type="SUPFAM" id="SSF48452">
    <property type="entry name" value="TPR-like"/>
    <property type="match status" value="1"/>
</dbReference>
<feature type="chain" id="PRO_5032811956" description="Alpha/beta hydrolase" evidence="1">
    <location>
        <begin position="23"/>
        <end position="508"/>
    </location>
</feature>
<dbReference type="InterPro" id="IPR011990">
    <property type="entry name" value="TPR-like_helical_dom_sf"/>
</dbReference>
<evidence type="ECO:0000256" key="1">
    <source>
        <dbReference type="SAM" id="SignalP"/>
    </source>
</evidence>
<comment type="caution">
    <text evidence="2">The sequence shown here is derived from an EMBL/GenBank/DDBJ whole genome shotgun (WGS) entry which is preliminary data.</text>
</comment>
<reference evidence="2 3" key="1">
    <citation type="submission" date="2020-04" db="EMBL/GenBank/DDBJ databases">
        <title>Metagenomic profiling of ammonia- and methane-oxidizing microorganisms in a Dutch drinking water treatment plant.</title>
        <authorList>
            <person name="Poghosyan L."/>
            <person name="Leucker S."/>
        </authorList>
    </citation>
    <scope>NUCLEOTIDE SEQUENCE [LARGE SCALE GENOMIC DNA]</scope>
    <source>
        <strain evidence="2">S-RSF-IL-03</strain>
    </source>
</reference>
<organism evidence="2 3">
    <name type="scientific">Eiseniibacteriota bacterium</name>
    <dbReference type="NCBI Taxonomy" id="2212470"/>
    <lineage>
        <taxon>Bacteria</taxon>
        <taxon>Candidatus Eiseniibacteriota</taxon>
    </lineage>
</organism>
<dbReference type="Gene3D" id="1.25.40.10">
    <property type="entry name" value="Tetratricopeptide repeat domain"/>
    <property type="match status" value="1"/>
</dbReference>
<gene>
    <name evidence="2" type="ORF">HOP12_14710</name>
</gene>
<dbReference type="InterPro" id="IPR029058">
    <property type="entry name" value="AB_hydrolase_fold"/>
</dbReference>
<proteinExistence type="predicted"/>
<dbReference type="Proteomes" id="UP000580839">
    <property type="component" value="Unassembled WGS sequence"/>
</dbReference>
<evidence type="ECO:0008006" key="4">
    <source>
        <dbReference type="Google" id="ProtNLM"/>
    </source>
</evidence>
<evidence type="ECO:0000313" key="3">
    <source>
        <dbReference type="Proteomes" id="UP000580839"/>
    </source>
</evidence>
<accession>A0A849SNL0</accession>
<protein>
    <recommendedName>
        <fullName evidence="4">Alpha/beta hydrolase</fullName>
    </recommendedName>
</protein>
<dbReference type="Gene3D" id="3.40.50.1820">
    <property type="entry name" value="alpha/beta hydrolase"/>
    <property type="match status" value="1"/>
</dbReference>
<dbReference type="AlphaFoldDB" id="A0A849SNL0"/>
<feature type="signal peptide" evidence="1">
    <location>
        <begin position="1"/>
        <end position="22"/>
    </location>
</feature>
<keyword evidence="1" id="KW-0732">Signal</keyword>